<accession>A0A9D5BE16</accession>
<feature type="compositionally biased region" description="Acidic residues" evidence="1">
    <location>
        <begin position="125"/>
        <end position="147"/>
    </location>
</feature>
<comment type="caution">
    <text evidence="2">The sequence shown here is derived from an EMBL/GenBank/DDBJ whole genome shotgun (WGS) entry which is preliminary data.</text>
</comment>
<reference evidence="2 3" key="1">
    <citation type="journal article" date="2022" name="Nat. Genet.">
        <title>Improved pea reference genome and pan-genome highlight genomic features and evolutionary characteristics.</title>
        <authorList>
            <person name="Yang T."/>
            <person name="Liu R."/>
            <person name="Luo Y."/>
            <person name="Hu S."/>
            <person name="Wang D."/>
            <person name="Wang C."/>
            <person name="Pandey M.K."/>
            <person name="Ge S."/>
            <person name="Xu Q."/>
            <person name="Li N."/>
            <person name="Li G."/>
            <person name="Huang Y."/>
            <person name="Saxena R.K."/>
            <person name="Ji Y."/>
            <person name="Li M."/>
            <person name="Yan X."/>
            <person name="He Y."/>
            <person name="Liu Y."/>
            <person name="Wang X."/>
            <person name="Xiang C."/>
            <person name="Varshney R.K."/>
            <person name="Ding H."/>
            <person name="Gao S."/>
            <person name="Zong X."/>
        </authorList>
    </citation>
    <scope>NUCLEOTIDE SEQUENCE [LARGE SCALE GENOMIC DNA]</scope>
    <source>
        <strain evidence="2 3">cv. Zhongwan 6</strain>
    </source>
</reference>
<name>A0A9D5BE16_PEA</name>
<evidence type="ECO:0000256" key="1">
    <source>
        <dbReference type="SAM" id="MobiDB-lite"/>
    </source>
</evidence>
<evidence type="ECO:0000313" key="2">
    <source>
        <dbReference type="EMBL" id="KAI5441515.1"/>
    </source>
</evidence>
<organism evidence="2 3">
    <name type="scientific">Pisum sativum</name>
    <name type="common">Garden pea</name>
    <name type="synonym">Lathyrus oleraceus</name>
    <dbReference type="NCBI Taxonomy" id="3888"/>
    <lineage>
        <taxon>Eukaryota</taxon>
        <taxon>Viridiplantae</taxon>
        <taxon>Streptophyta</taxon>
        <taxon>Embryophyta</taxon>
        <taxon>Tracheophyta</taxon>
        <taxon>Spermatophyta</taxon>
        <taxon>Magnoliopsida</taxon>
        <taxon>eudicotyledons</taxon>
        <taxon>Gunneridae</taxon>
        <taxon>Pentapetalae</taxon>
        <taxon>rosids</taxon>
        <taxon>fabids</taxon>
        <taxon>Fabales</taxon>
        <taxon>Fabaceae</taxon>
        <taxon>Papilionoideae</taxon>
        <taxon>50 kb inversion clade</taxon>
        <taxon>NPAAA clade</taxon>
        <taxon>Hologalegina</taxon>
        <taxon>IRL clade</taxon>
        <taxon>Fabeae</taxon>
        <taxon>Lathyrus</taxon>
    </lineage>
</organism>
<dbReference type="Gramene" id="Psat01G0084100-T1">
    <property type="protein sequence ID" value="KAI5441515.1"/>
    <property type="gene ID" value="KIW84_010841"/>
</dbReference>
<protein>
    <submittedName>
        <fullName evidence="2">Uncharacterized protein</fullName>
    </submittedName>
</protein>
<sequence>MTLVLYNIRPRSHTSSIPLDTAYLLYYILDNRYVDVARIILNEIKMITESDHRMGSKIPCTLAFPGLCIIARISMPPVVHETIDGVVDDKYIEREIHVNHNLPSYEAFQQHANWPEGMPFHQEGLVDEDEEIEEEESGDEEYMSDED</sequence>
<dbReference type="AlphaFoldDB" id="A0A9D5BE16"/>
<dbReference type="EMBL" id="JAMSHJ010000001">
    <property type="protein sequence ID" value="KAI5441515.1"/>
    <property type="molecule type" value="Genomic_DNA"/>
</dbReference>
<proteinExistence type="predicted"/>
<dbReference type="Proteomes" id="UP001058974">
    <property type="component" value="Chromosome 1"/>
</dbReference>
<feature type="region of interest" description="Disordered" evidence="1">
    <location>
        <begin position="119"/>
        <end position="147"/>
    </location>
</feature>
<evidence type="ECO:0000313" key="3">
    <source>
        <dbReference type="Proteomes" id="UP001058974"/>
    </source>
</evidence>
<gene>
    <name evidence="2" type="ORF">KIW84_010841</name>
</gene>
<keyword evidence="3" id="KW-1185">Reference proteome</keyword>